<protein>
    <submittedName>
        <fullName evidence="1">Uncharacterized protein</fullName>
    </submittedName>
</protein>
<dbReference type="GeneID" id="8244179"/>
<evidence type="ECO:0000313" key="1">
    <source>
        <dbReference type="EMBL" id="ACO64508.1"/>
    </source>
</evidence>
<dbReference type="RefSeq" id="XP_002503250.1">
    <property type="nucleotide sequence ID" value="XM_002503204.1"/>
</dbReference>
<gene>
    <name evidence="1" type="ORF">MICPUN_59365</name>
</gene>
<organism evidence="1 2">
    <name type="scientific">Micromonas commoda (strain RCC299 / NOUM17 / CCMP2709)</name>
    <name type="common">Picoplanktonic green alga</name>
    <dbReference type="NCBI Taxonomy" id="296587"/>
    <lineage>
        <taxon>Eukaryota</taxon>
        <taxon>Viridiplantae</taxon>
        <taxon>Chlorophyta</taxon>
        <taxon>Mamiellophyceae</taxon>
        <taxon>Mamiellales</taxon>
        <taxon>Mamiellaceae</taxon>
        <taxon>Micromonas</taxon>
    </lineage>
</organism>
<name>C1E8G5_MICCC</name>
<dbReference type="KEGG" id="mis:MICPUN_59365"/>
<keyword evidence="2" id="KW-1185">Reference proteome</keyword>
<sequence>MDGAHANAYETDANEDLRFWTPEAIENLKKPMLVPAKLVAPTVVREWDTRKEKKSLSKQAEAALQRAMDLFDNYLANAEYAPPLAELLRPSVLDAYKEVAGEGFSLYRIRRPDKKELQKDPEQSNPRGFTHGLLGELDIKIEDYHHLIDFNLTIDAGKLFAEHVSMWPGCFAMRRGNSGKAASCGRKLTDADRAARGIAHNVTVTDVVVSQEAYIAYRSGNVTELSESQKEFMDFRATKIATGTVGKNFYGCNVPGDPHYPCYLHRDEAAAATHYRKLEKDLKRQREEMFDMFD</sequence>
<dbReference type="Proteomes" id="UP000002009">
    <property type="component" value="Chromosome 6"/>
</dbReference>
<accession>C1E8G5</accession>
<dbReference type="AlphaFoldDB" id="C1E8G5"/>
<evidence type="ECO:0000313" key="2">
    <source>
        <dbReference type="Proteomes" id="UP000002009"/>
    </source>
</evidence>
<dbReference type="InParanoid" id="C1E8G5"/>
<dbReference type="EMBL" id="CP001327">
    <property type="protein sequence ID" value="ACO64508.1"/>
    <property type="molecule type" value="Genomic_DNA"/>
</dbReference>
<proteinExistence type="predicted"/>
<reference evidence="1 2" key="1">
    <citation type="journal article" date="2009" name="Science">
        <title>Green evolution and dynamic adaptations revealed by genomes of the marine picoeukaryotes Micromonas.</title>
        <authorList>
            <person name="Worden A.Z."/>
            <person name="Lee J.H."/>
            <person name="Mock T."/>
            <person name="Rouze P."/>
            <person name="Simmons M.P."/>
            <person name="Aerts A.L."/>
            <person name="Allen A.E."/>
            <person name="Cuvelier M.L."/>
            <person name="Derelle E."/>
            <person name="Everett M.V."/>
            <person name="Foulon E."/>
            <person name="Grimwood J."/>
            <person name="Gundlach H."/>
            <person name="Henrissat B."/>
            <person name="Napoli C."/>
            <person name="McDonald S.M."/>
            <person name="Parker M.S."/>
            <person name="Rombauts S."/>
            <person name="Salamov A."/>
            <person name="Von Dassow P."/>
            <person name="Badger J.H."/>
            <person name="Coutinho P.M."/>
            <person name="Demir E."/>
            <person name="Dubchak I."/>
            <person name="Gentemann C."/>
            <person name="Eikrem W."/>
            <person name="Gready J.E."/>
            <person name="John U."/>
            <person name="Lanier W."/>
            <person name="Lindquist E.A."/>
            <person name="Lucas S."/>
            <person name="Mayer K.F."/>
            <person name="Moreau H."/>
            <person name="Not F."/>
            <person name="Otillar R."/>
            <person name="Panaud O."/>
            <person name="Pangilinan J."/>
            <person name="Paulsen I."/>
            <person name="Piegu B."/>
            <person name="Poliakov A."/>
            <person name="Robbens S."/>
            <person name="Schmutz J."/>
            <person name="Toulza E."/>
            <person name="Wyss T."/>
            <person name="Zelensky A."/>
            <person name="Zhou K."/>
            <person name="Armbrust E.V."/>
            <person name="Bhattacharya D."/>
            <person name="Goodenough U.W."/>
            <person name="Van de Peer Y."/>
            <person name="Grigoriev I.V."/>
        </authorList>
    </citation>
    <scope>NUCLEOTIDE SEQUENCE [LARGE SCALE GENOMIC DNA]</scope>
    <source>
        <strain evidence="2">RCC299 / NOUM17</strain>
    </source>
</reference>